<keyword evidence="18" id="KW-0406">Ion transport</keyword>
<organism evidence="25 26">
    <name type="scientific">Natronobacillus azotifigens</name>
    <dbReference type="NCBI Taxonomy" id="472978"/>
    <lineage>
        <taxon>Bacteria</taxon>
        <taxon>Bacillati</taxon>
        <taxon>Bacillota</taxon>
        <taxon>Bacilli</taxon>
        <taxon>Bacillales</taxon>
        <taxon>Bacillaceae</taxon>
        <taxon>Natronobacillus</taxon>
    </lineage>
</organism>
<dbReference type="GO" id="GO:0140581">
    <property type="term" value="F:P-type monovalent copper transporter activity"/>
    <property type="evidence" value="ECO:0007669"/>
    <property type="project" value="UniProtKB-EC"/>
</dbReference>
<dbReference type="AlphaFoldDB" id="A0A9J6RBA7"/>
<evidence type="ECO:0000256" key="10">
    <source>
        <dbReference type="ARBA" id="ARBA00022737"/>
    </source>
</evidence>
<evidence type="ECO:0000256" key="19">
    <source>
        <dbReference type="ARBA" id="ARBA00023136"/>
    </source>
</evidence>
<dbReference type="FunFam" id="3.30.70.100:FF:000005">
    <property type="entry name" value="Copper-exporting P-type ATPase A"/>
    <property type="match status" value="2"/>
</dbReference>
<dbReference type="InterPro" id="IPR023214">
    <property type="entry name" value="HAD_sf"/>
</dbReference>
<dbReference type="FunFam" id="2.70.150.10:FF:000020">
    <property type="entry name" value="Copper-exporting P-type ATPase A"/>
    <property type="match status" value="1"/>
</dbReference>
<evidence type="ECO:0000256" key="11">
    <source>
        <dbReference type="ARBA" id="ARBA00022741"/>
    </source>
</evidence>
<dbReference type="InterPro" id="IPR036163">
    <property type="entry name" value="HMA_dom_sf"/>
</dbReference>
<evidence type="ECO:0000256" key="3">
    <source>
        <dbReference type="ARBA" id="ARBA00012517"/>
    </source>
</evidence>
<dbReference type="PROSITE" id="PS50846">
    <property type="entry name" value="HMA_2"/>
    <property type="match status" value="2"/>
</dbReference>
<comment type="catalytic activity">
    <reaction evidence="22">
        <text>Cu(+)(in) + ATP + H2O = Cu(+)(out) + ADP + phosphate + H(+)</text>
        <dbReference type="Rhea" id="RHEA:25792"/>
        <dbReference type="ChEBI" id="CHEBI:15377"/>
        <dbReference type="ChEBI" id="CHEBI:15378"/>
        <dbReference type="ChEBI" id="CHEBI:30616"/>
        <dbReference type="ChEBI" id="CHEBI:43474"/>
        <dbReference type="ChEBI" id="CHEBI:49552"/>
        <dbReference type="ChEBI" id="CHEBI:456216"/>
        <dbReference type="EC" id="7.2.2.8"/>
    </reaction>
</comment>
<dbReference type="SFLD" id="SFLDF00027">
    <property type="entry name" value="p-type_atpase"/>
    <property type="match status" value="1"/>
</dbReference>
<keyword evidence="11 23" id="KW-0547">Nucleotide-binding</keyword>
<feature type="transmembrane region" description="Helical" evidence="23">
    <location>
        <begin position="780"/>
        <end position="806"/>
    </location>
</feature>
<keyword evidence="14" id="KW-0460">Magnesium</keyword>
<evidence type="ECO:0000256" key="8">
    <source>
        <dbReference type="ARBA" id="ARBA00022692"/>
    </source>
</evidence>
<dbReference type="SUPFAM" id="SSF81653">
    <property type="entry name" value="Calcium ATPase, transduction domain A"/>
    <property type="match status" value="1"/>
</dbReference>
<dbReference type="Pfam" id="PF00403">
    <property type="entry name" value="HMA"/>
    <property type="match status" value="2"/>
</dbReference>
<dbReference type="PANTHER" id="PTHR43520:SF8">
    <property type="entry name" value="P-TYPE CU(+) TRANSPORTER"/>
    <property type="match status" value="1"/>
</dbReference>
<keyword evidence="10" id="KW-0677">Repeat</keyword>
<dbReference type="Pfam" id="PF00122">
    <property type="entry name" value="E1-E2_ATPase"/>
    <property type="match status" value="1"/>
</dbReference>
<feature type="transmembrane region" description="Helical" evidence="23">
    <location>
        <begin position="457"/>
        <end position="482"/>
    </location>
</feature>
<evidence type="ECO:0000256" key="23">
    <source>
        <dbReference type="RuleBase" id="RU362081"/>
    </source>
</evidence>
<evidence type="ECO:0000256" key="9">
    <source>
        <dbReference type="ARBA" id="ARBA00022723"/>
    </source>
</evidence>
<evidence type="ECO:0000256" key="17">
    <source>
        <dbReference type="ARBA" id="ARBA00023008"/>
    </source>
</evidence>
<evidence type="ECO:0000256" key="22">
    <source>
        <dbReference type="ARBA" id="ARBA00049289"/>
    </source>
</evidence>
<keyword evidence="17" id="KW-0186">Copper</keyword>
<dbReference type="InterPro" id="IPR044492">
    <property type="entry name" value="P_typ_ATPase_HD_dom"/>
</dbReference>
<evidence type="ECO:0000256" key="21">
    <source>
        <dbReference type="ARBA" id="ARBA00033239"/>
    </source>
</evidence>
<comment type="similarity">
    <text evidence="2 23">Belongs to the cation transport ATPase (P-type) (TC 3.A.3) family. Type IB subfamily.</text>
</comment>
<dbReference type="Proteomes" id="UP001084197">
    <property type="component" value="Unassembled WGS sequence"/>
</dbReference>
<dbReference type="PANTHER" id="PTHR43520">
    <property type="entry name" value="ATP7, ISOFORM B"/>
    <property type="match status" value="1"/>
</dbReference>
<dbReference type="InterPro" id="IPR017969">
    <property type="entry name" value="Heavy-metal-associated_CS"/>
</dbReference>
<evidence type="ECO:0000256" key="1">
    <source>
        <dbReference type="ARBA" id="ARBA00004651"/>
    </source>
</evidence>
<feature type="domain" description="HMA" evidence="24">
    <location>
        <begin position="14"/>
        <end position="80"/>
    </location>
</feature>
<dbReference type="PRINTS" id="PR00941">
    <property type="entry name" value="CDATPASE"/>
</dbReference>
<dbReference type="CDD" id="cd00371">
    <property type="entry name" value="HMA"/>
    <property type="match status" value="2"/>
</dbReference>
<comment type="subcellular location">
    <subcellularLocation>
        <location evidence="1">Cell membrane</location>
        <topology evidence="1">Multi-pass membrane protein</topology>
    </subcellularLocation>
</comment>
<dbReference type="InterPro" id="IPR001757">
    <property type="entry name" value="P_typ_ATPase"/>
</dbReference>
<dbReference type="Gene3D" id="3.30.70.100">
    <property type="match status" value="2"/>
</dbReference>
<evidence type="ECO:0000256" key="7">
    <source>
        <dbReference type="ARBA" id="ARBA00022553"/>
    </source>
</evidence>
<dbReference type="Gene3D" id="3.40.1110.10">
    <property type="entry name" value="Calcium-transporting ATPase, cytoplasmic domain N"/>
    <property type="match status" value="1"/>
</dbReference>
<dbReference type="NCBIfam" id="TIGR01525">
    <property type="entry name" value="ATPase-IB_hvy"/>
    <property type="match status" value="1"/>
</dbReference>
<dbReference type="GO" id="GO:0005524">
    <property type="term" value="F:ATP binding"/>
    <property type="evidence" value="ECO:0007669"/>
    <property type="project" value="UniProtKB-UniRule"/>
</dbReference>
<dbReference type="SFLD" id="SFLDS00003">
    <property type="entry name" value="Haloacid_Dehalogenase"/>
    <property type="match status" value="1"/>
</dbReference>
<dbReference type="PROSITE" id="PS01047">
    <property type="entry name" value="HMA_1"/>
    <property type="match status" value="2"/>
</dbReference>
<dbReference type="InterPro" id="IPR036412">
    <property type="entry name" value="HAD-like_sf"/>
</dbReference>
<keyword evidence="16 23" id="KW-1133">Transmembrane helix</keyword>
<evidence type="ECO:0000256" key="13">
    <source>
        <dbReference type="ARBA" id="ARBA00022840"/>
    </source>
</evidence>
<dbReference type="GO" id="GO:0043682">
    <property type="term" value="F:P-type divalent copper transporter activity"/>
    <property type="evidence" value="ECO:0007669"/>
    <property type="project" value="TreeGrafter"/>
</dbReference>
<feature type="transmembrane region" description="Helical" evidence="23">
    <location>
        <begin position="178"/>
        <end position="197"/>
    </location>
</feature>
<evidence type="ECO:0000256" key="18">
    <source>
        <dbReference type="ARBA" id="ARBA00023065"/>
    </source>
</evidence>
<evidence type="ECO:0000256" key="16">
    <source>
        <dbReference type="ARBA" id="ARBA00022989"/>
    </source>
</evidence>
<dbReference type="SFLD" id="SFLDG00002">
    <property type="entry name" value="C1.7:_P-type_atpase_like"/>
    <property type="match status" value="1"/>
</dbReference>
<dbReference type="EC" id="7.2.2.8" evidence="3"/>
<accession>A0A9J6RBA7</accession>
<keyword evidence="12" id="KW-0187">Copper transport</keyword>
<keyword evidence="26" id="KW-1185">Reference proteome</keyword>
<name>A0A9J6RBA7_9BACI</name>
<dbReference type="InterPro" id="IPR018303">
    <property type="entry name" value="ATPase_P-typ_P_site"/>
</dbReference>
<dbReference type="Gene3D" id="3.40.50.1000">
    <property type="entry name" value="HAD superfamily/HAD-like"/>
    <property type="match status" value="1"/>
</dbReference>
<keyword evidence="6 23" id="KW-1003">Cell membrane</keyword>
<dbReference type="InterPro" id="IPR008250">
    <property type="entry name" value="ATPase_P-typ_transduc_dom_A_sf"/>
</dbReference>
<dbReference type="GO" id="GO:0005886">
    <property type="term" value="C:plasma membrane"/>
    <property type="evidence" value="ECO:0007669"/>
    <property type="project" value="UniProtKB-SubCell"/>
</dbReference>
<evidence type="ECO:0000256" key="6">
    <source>
        <dbReference type="ARBA" id="ARBA00022475"/>
    </source>
</evidence>
<evidence type="ECO:0000256" key="2">
    <source>
        <dbReference type="ARBA" id="ARBA00006024"/>
    </source>
</evidence>
<evidence type="ECO:0000256" key="15">
    <source>
        <dbReference type="ARBA" id="ARBA00022967"/>
    </source>
</evidence>
<dbReference type="SUPFAM" id="SSF81665">
    <property type="entry name" value="Calcium ATPase, transmembrane domain M"/>
    <property type="match status" value="1"/>
</dbReference>
<reference evidence="25" key="1">
    <citation type="submission" date="2022-11" db="EMBL/GenBank/DDBJ databases">
        <title>WGS of Natronobacillus azotifigens 24KS-1, an anaerobic diazotrophic haloalkaliphile from soda-rich habitats.</title>
        <authorList>
            <person name="Sorokin D.Y."/>
            <person name="Merkel A.Y."/>
        </authorList>
    </citation>
    <scope>NUCLEOTIDE SEQUENCE</scope>
    <source>
        <strain evidence="25">24KS-1</strain>
    </source>
</reference>
<evidence type="ECO:0000256" key="4">
    <source>
        <dbReference type="ARBA" id="ARBA00015102"/>
    </source>
</evidence>
<evidence type="ECO:0000256" key="12">
    <source>
        <dbReference type="ARBA" id="ARBA00022796"/>
    </source>
</evidence>
<keyword evidence="15" id="KW-1278">Translocase</keyword>
<feature type="domain" description="HMA" evidence="24">
    <location>
        <begin position="88"/>
        <end position="154"/>
    </location>
</feature>
<keyword evidence="9 23" id="KW-0479">Metal-binding</keyword>
<dbReference type="SUPFAM" id="SSF55008">
    <property type="entry name" value="HMA, heavy metal-associated domain"/>
    <property type="match status" value="2"/>
</dbReference>
<comment type="caution">
    <text evidence="25">The sequence shown here is derived from an EMBL/GenBank/DDBJ whole genome shotgun (WGS) entry which is preliminary data.</text>
</comment>
<keyword evidence="8 23" id="KW-0812">Transmembrane</keyword>
<proteinExistence type="inferred from homology"/>
<dbReference type="RefSeq" id="WP_268779411.1">
    <property type="nucleotide sequence ID" value="NZ_JAPRAT010000007.1"/>
</dbReference>
<sequence length="830" mass="90123">MTSDNKTNELDKIEKVTLKLSGMSCTNCANTVEKALHKTEGVSDVSVNYAVEKAYVDYDPTQVSKDDLIATVKRSGYEAETSEQDKDKNATMKIAGMSCSSCAQRVEKNIANLEGVSKVNVNYGTEKANVSYNPQKVKLTDLKHVVEKTGYKVIEEQGDNQQGKDADEEKMETAAKKMWSSVVFASTIMALMMVHMFIIDIPYYFPIISVLAFFPIVIIGWETHVSSWRAVRNLSPNMDTLVTMGSIIPYGLNLLGFWLPISSFVEMAAMIMTFHMVGRFLEAKAKGKASQAIKKLLEMGAKTAHILVDGVEKEIPVDELQLGDVMVIRPGEKVPTDGIIISGESSLDESMATGESLPVNRKVDDQVIGSTINKQGMLHVKATKVGKDTFLSQVIKMVEECQGSKVPIQEFADRVTGFFVPIVILLSLSAFILWMSFPDFFVPILQYFNFPWTMVDLPILSLSLLAMIAVLVISCPCALGLATPTAIMVGSGKGAENGVLIRRGEAIQTIMNTSIIAFDKTGTLTKGKPEVTDILSYGEFSEKDVLYYAASIEVSSEHPLGQSIVEQAKAKDISLTSVESFSSITGMGVKGTINDKSVLIGNRKLMTENNIDHQAIADSMEKLEHEAKTAMLLAVDGKLAGIVAVADTLKDDAALVIQELESMGIKTAMITGDNQRTANAIAKKAGISRVLAEVLPDGKVDEIIRLQKEYDTVAMVGDGINDAPALKQANVGIAIGTGTDIAIEAADITLVRGDLSSVISAIKLSRATFTKIKQNYFWAWFYNGTAIPAAFFGLIHPIVGAAAMAISSISVVLNSTQLRKVDIDPSYYRK</sequence>
<gene>
    <name evidence="25" type="ORF">OWO01_05395</name>
</gene>
<keyword evidence="7" id="KW-0597">Phosphoprotein</keyword>
<feature type="transmembrane region" description="Helical" evidence="23">
    <location>
        <begin position="415"/>
        <end position="437"/>
    </location>
</feature>
<dbReference type="GO" id="GO:0055070">
    <property type="term" value="P:copper ion homeostasis"/>
    <property type="evidence" value="ECO:0007669"/>
    <property type="project" value="TreeGrafter"/>
</dbReference>
<dbReference type="CDD" id="cd02094">
    <property type="entry name" value="P-type_ATPase_Cu-like"/>
    <property type="match status" value="1"/>
</dbReference>
<dbReference type="InterPro" id="IPR006121">
    <property type="entry name" value="HMA_dom"/>
</dbReference>
<dbReference type="GO" id="GO:0016887">
    <property type="term" value="F:ATP hydrolysis activity"/>
    <property type="evidence" value="ECO:0007669"/>
    <property type="project" value="InterPro"/>
</dbReference>
<feature type="transmembrane region" description="Helical" evidence="23">
    <location>
        <begin position="241"/>
        <end position="258"/>
    </location>
</feature>
<dbReference type="PRINTS" id="PR00119">
    <property type="entry name" value="CATATPASE"/>
</dbReference>
<dbReference type="GO" id="GO:0005507">
    <property type="term" value="F:copper ion binding"/>
    <property type="evidence" value="ECO:0007669"/>
    <property type="project" value="InterPro"/>
</dbReference>
<evidence type="ECO:0000256" key="20">
    <source>
        <dbReference type="ARBA" id="ARBA00029719"/>
    </source>
</evidence>
<dbReference type="SUPFAM" id="SSF56784">
    <property type="entry name" value="HAD-like"/>
    <property type="match status" value="1"/>
</dbReference>
<feature type="transmembrane region" description="Helical" evidence="23">
    <location>
        <begin position="203"/>
        <end position="221"/>
    </location>
</feature>
<evidence type="ECO:0000256" key="5">
    <source>
        <dbReference type="ARBA" id="ARBA00022448"/>
    </source>
</evidence>
<dbReference type="NCBIfam" id="TIGR01494">
    <property type="entry name" value="ATPase_P-type"/>
    <property type="match status" value="1"/>
</dbReference>
<dbReference type="PROSITE" id="PS00154">
    <property type="entry name" value="ATPASE_E1_E2"/>
    <property type="match status" value="1"/>
</dbReference>
<keyword evidence="5" id="KW-0813">Transport</keyword>
<evidence type="ECO:0000256" key="14">
    <source>
        <dbReference type="ARBA" id="ARBA00022842"/>
    </source>
</evidence>
<dbReference type="InterPro" id="IPR023298">
    <property type="entry name" value="ATPase_P-typ_TM_dom_sf"/>
</dbReference>
<dbReference type="InterPro" id="IPR023299">
    <property type="entry name" value="ATPase_P-typ_cyto_dom_N"/>
</dbReference>
<dbReference type="InterPro" id="IPR027256">
    <property type="entry name" value="P-typ_ATPase_IB"/>
</dbReference>
<evidence type="ECO:0000259" key="24">
    <source>
        <dbReference type="PROSITE" id="PS50846"/>
    </source>
</evidence>
<dbReference type="EMBL" id="JAPRAT010000007">
    <property type="protein sequence ID" value="MCZ0702646.1"/>
    <property type="molecule type" value="Genomic_DNA"/>
</dbReference>
<dbReference type="Pfam" id="PF00702">
    <property type="entry name" value="Hydrolase"/>
    <property type="match status" value="1"/>
</dbReference>
<evidence type="ECO:0000313" key="26">
    <source>
        <dbReference type="Proteomes" id="UP001084197"/>
    </source>
</evidence>
<keyword evidence="13 23" id="KW-0067">ATP-binding</keyword>
<keyword evidence="19 23" id="KW-0472">Membrane</keyword>
<dbReference type="Gene3D" id="2.70.150.10">
    <property type="entry name" value="Calcium-transporting ATPase, cytoplasmic transduction domain A"/>
    <property type="match status" value="1"/>
</dbReference>
<dbReference type="NCBIfam" id="TIGR00003">
    <property type="entry name" value="copper ion binding protein"/>
    <property type="match status" value="2"/>
</dbReference>
<protein>
    <recommendedName>
        <fullName evidence="4">Copper-exporting P-type ATPase</fullName>
        <ecNumber evidence="3">7.2.2.8</ecNumber>
    </recommendedName>
    <alternativeName>
        <fullName evidence="20">Copper-exporting P-type ATPase A</fullName>
    </alternativeName>
    <alternativeName>
        <fullName evidence="21">Cu(+)-exporting ATPase</fullName>
    </alternativeName>
</protein>
<dbReference type="InterPro" id="IPR059000">
    <property type="entry name" value="ATPase_P-type_domA"/>
</dbReference>
<dbReference type="InterPro" id="IPR006122">
    <property type="entry name" value="HMA_Cu_ion-bd"/>
</dbReference>
<evidence type="ECO:0000313" key="25">
    <source>
        <dbReference type="EMBL" id="MCZ0702646.1"/>
    </source>
</evidence>